<evidence type="ECO:0000256" key="4">
    <source>
        <dbReference type="ARBA" id="ARBA00009759"/>
    </source>
</evidence>
<keyword evidence="7 10" id="KW-0378">Hydrolase</keyword>
<feature type="binding site" evidence="9">
    <location>
        <position position="94"/>
    </location>
    <ligand>
        <name>Mg(2+)</name>
        <dbReference type="ChEBI" id="CHEBI:18420"/>
        <label>1</label>
        <note>catalytic</note>
    </ligand>
</feature>
<dbReference type="GO" id="GO:0046854">
    <property type="term" value="P:phosphatidylinositol phosphate biosynthetic process"/>
    <property type="evidence" value="ECO:0007669"/>
    <property type="project" value="InterPro"/>
</dbReference>
<dbReference type="InterPro" id="IPR020550">
    <property type="entry name" value="Inositol_monophosphatase_CS"/>
</dbReference>
<dbReference type="PANTHER" id="PTHR20854:SF4">
    <property type="entry name" value="INOSITOL-1-MONOPHOSPHATASE-RELATED"/>
    <property type="match status" value="1"/>
</dbReference>
<organism evidence="11 12">
    <name type="scientific">Kingdonia uniflora</name>
    <dbReference type="NCBI Taxonomy" id="39325"/>
    <lineage>
        <taxon>Eukaryota</taxon>
        <taxon>Viridiplantae</taxon>
        <taxon>Streptophyta</taxon>
        <taxon>Embryophyta</taxon>
        <taxon>Tracheophyta</taxon>
        <taxon>Spermatophyta</taxon>
        <taxon>Magnoliopsida</taxon>
        <taxon>Ranunculales</taxon>
        <taxon>Circaeasteraceae</taxon>
        <taxon>Kingdonia</taxon>
    </lineage>
</organism>
<dbReference type="Pfam" id="PF00459">
    <property type="entry name" value="Inositol_P"/>
    <property type="match status" value="1"/>
</dbReference>
<dbReference type="InterPro" id="IPR020552">
    <property type="entry name" value="Inositol_monoPase_Li-sen"/>
</dbReference>
<dbReference type="GO" id="GO:0007165">
    <property type="term" value="P:signal transduction"/>
    <property type="evidence" value="ECO:0007669"/>
    <property type="project" value="TreeGrafter"/>
</dbReference>
<evidence type="ECO:0000256" key="9">
    <source>
        <dbReference type="PIRSR" id="PIRSR600760-2"/>
    </source>
</evidence>
<comment type="similarity">
    <text evidence="4 10">Belongs to the inositol monophosphatase superfamily.</text>
</comment>
<dbReference type="PROSITE" id="PS00630">
    <property type="entry name" value="IMP_2"/>
    <property type="match status" value="1"/>
</dbReference>
<dbReference type="PRINTS" id="PR00378">
    <property type="entry name" value="LIIMPHPHTASE"/>
</dbReference>
<feature type="binding site" evidence="9">
    <location>
        <position position="91"/>
    </location>
    <ligand>
        <name>Mg(2+)</name>
        <dbReference type="ChEBI" id="CHEBI:18420"/>
        <label>1</label>
        <note>catalytic</note>
    </ligand>
</feature>
<evidence type="ECO:0000256" key="7">
    <source>
        <dbReference type="ARBA" id="ARBA00022801"/>
    </source>
</evidence>
<dbReference type="SUPFAM" id="SSF56655">
    <property type="entry name" value="Carbohydrate phosphatase"/>
    <property type="match status" value="1"/>
</dbReference>
<dbReference type="InterPro" id="IPR020583">
    <property type="entry name" value="Inositol_monoP_metal-BS"/>
</dbReference>
<dbReference type="GO" id="GO:0006021">
    <property type="term" value="P:inositol biosynthetic process"/>
    <property type="evidence" value="ECO:0007669"/>
    <property type="project" value="UniProtKB-UniPathway"/>
</dbReference>
<feature type="binding site" evidence="9">
    <location>
        <position position="71"/>
    </location>
    <ligand>
        <name>Mg(2+)</name>
        <dbReference type="ChEBI" id="CHEBI:18420"/>
        <label>1</label>
        <note>catalytic</note>
    </ligand>
</feature>
<evidence type="ECO:0000256" key="3">
    <source>
        <dbReference type="ARBA" id="ARBA00005152"/>
    </source>
</evidence>
<keyword evidence="12" id="KW-1185">Reference proteome</keyword>
<reference evidence="11 12" key="1">
    <citation type="journal article" date="2020" name="IScience">
        <title>Genome Sequencing of the Endangered Kingdonia uniflora (Circaeasteraceae, Ranunculales) Reveals Potential Mechanisms of Evolutionary Specialization.</title>
        <authorList>
            <person name="Sun Y."/>
            <person name="Deng T."/>
            <person name="Zhang A."/>
            <person name="Moore M.J."/>
            <person name="Landis J.B."/>
            <person name="Lin N."/>
            <person name="Zhang H."/>
            <person name="Zhang X."/>
            <person name="Huang J."/>
            <person name="Zhang X."/>
            <person name="Sun H."/>
            <person name="Wang H."/>
        </authorList>
    </citation>
    <scope>NUCLEOTIDE SEQUENCE [LARGE SCALE GENOMIC DNA]</scope>
    <source>
        <strain evidence="11">TB1705</strain>
        <tissue evidence="11">Leaf</tissue>
    </source>
</reference>
<protein>
    <recommendedName>
        <fullName evidence="10">Inositol-1-monophosphatase</fullName>
        <ecNumber evidence="10">3.1.3.25</ecNumber>
    </recommendedName>
</protein>
<dbReference type="PANTHER" id="PTHR20854">
    <property type="entry name" value="INOSITOL MONOPHOSPHATASE"/>
    <property type="match status" value="1"/>
</dbReference>
<dbReference type="AlphaFoldDB" id="A0A7J7LQT9"/>
<dbReference type="OrthoDB" id="10254945at2759"/>
<name>A0A7J7LQT9_9MAGN</name>
<comment type="cofactor">
    <cofactor evidence="2 9 10">
        <name>Mg(2+)</name>
        <dbReference type="ChEBI" id="CHEBI:18420"/>
    </cofactor>
</comment>
<comment type="pathway">
    <text evidence="3 10">Polyol metabolism; myo-inositol biosynthesis; myo-inositol from D-glucose 6-phosphate: step 2/2.</text>
</comment>
<accession>A0A7J7LQT9</accession>
<keyword evidence="6 9" id="KW-0479">Metal-binding</keyword>
<keyword evidence="5" id="KW-0452">Lithium</keyword>
<evidence type="ECO:0000256" key="5">
    <source>
        <dbReference type="ARBA" id="ARBA00022671"/>
    </source>
</evidence>
<evidence type="ECO:0000256" key="6">
    <source>
        <dbReference type="ARBA" id="ARBA00022723"/>
    </source>
</evidence>
<feature type="binding site" evidence="9">
    <location>
        <position position="93"/>
    </location>
    <ligand>
        <name>Mg(2+)</name>
        <dbReference type="ChEBI" id="CHEBI:18420"/>
        <label>2</label>
    </ligand>
</feature>
<dbReference type="PROSITE" id="PS00629">
    <property type="entry name" value="IMP_1"/>
    <property type="match status" value="1"/>
</dbReference>
<evidence type="ECO:0000256" key="10">
    <source>
        <dbReference type="RuleBase" id="RU364068"/>
    </source>
</evidence>
<evidence type="ECO:0000256" key="2">
    <source>
        <dbReference type="ARBA" id="ARBA00001946"/>
    </source>
</evidence>
<dbReference type="CDD" id="cd01639">
    <property type="entry name" value="IMPase"/>
    <property type="match status" value="1"/>
</dbReference>
<evidence type="ECO:0000313" key="12">
    <source>
        <dbReference type="Proteomes" id="UP000541444"/>
    </source>
</evidence>
<dbReference type="EC" id="3.1.3.25" evidence="10"/>
<dbReference type="Gene3D" id="3.30.540.10">
    <property type="entry name" value="Fructose-1,6-Bisphosphatase, subunit A, domain 1"/>
    <property type="match status" value="1"/>
</dbReference>
<gene>
    <name evidence="11" type="ORF">GIB67_013372</name>
</gene>
<dbReference type="GO" id="GO:0008934">
    <property type="term" value="F:inositol monophosphate 1-phosphatase activity"/>
    <property type="evidence" value="ECO:0007669"/>
    <property type="project" value="InterPro"/>
</dbReference>
<proteinExistence type="inferred from homology"/>
<comment type="catalytic activity">
    <reaction evidence="1 10">
        <text>a myo-inositol phosphate + H2O = myo-inositol + phosphate</text>
        <dbReference type="Rhea" id="RHEA:24056"/>
        <dbReference type="ChEBI" id="CHEBI:15377"/>
        <dbReference type="ChEBI" id="CHEBI:17268"/>
        <dbReference type="ChEBI" id="CHEBI:43474"/>
        <dbReference type="ChEBI" id="CHEBI:84139"/>
        <dbReference type="EC" id="3.1.3.25"/>
    </reaction>
</comment>
<dbReference type="FunFam" id="3.30.540.10:FF:000004">
    <property type="entry name" value="Inositol-1-monophosphatase"/>
    <property type="match status" value="1"/>
</dbReference>
<dbReference type="PRINTS" id="PR00377">
    <property type="entry name" value="IMPHPHTASES"/>
</dbReference>
<evidence type="ECO:0000256" key="8">
    <source>
        <dbReference type="ARBA" id="ARBA00022842"/>
    </source>
</evidence>
<sequence>MAESGSHEEFLSVAIEAAKRAGEVIRKGFHLKKNVEHKGTVDLVTETDKACEDLIFNHLKQHFPEHKFIGEETTAANGVTELTDEPTWIVDPLDGTTNFVHGFPFVCVSIGLTIGKIPTVGVVYNPIIDELFTGVSGKGAFLNGSPIKVSSQTELVKCLLATEVGTKRDASTVDATTNRINSLLFKVRSLRMSGSCALNLCGIACGRLDIFYELGFGGPWDVAGGAVIVQEAGGLVFDPSGKDFDITAQRIAASNPYVKEAFVQALGEAEVE</sequence>
<evidence type="ECO:0000256" key="1">
    <source>
        <dbReference type="ARBA" id="ARBA00001033"/>
    </source>
</evidence>
<evidence type="ECO:0000313" key="11">
    <source>
        <dbReference type="EMBL" id="KAF6145021.1"/>
    </source>
</evidence>
<dbReference type="InterPro" id="IPR033942">
    <property type="entry name" value="IMPase"/>
</dbReference>
<dbReference type="Proteomes" id="UP000541444">
    <property type="component" value="Unassembled WGS sequence"/>
</dbReference>
<dbReference type="GO" id="GO:0046872">
    <property type="term" value="F:metal ion binding"/>
    <property type="evidence" value="ECO:0007669"/>
    <property type="project" value="UniProtKB-KW"/>
</dbReference>
<keyword evidence="8 9" id="KW-0460">Magnesium</keyword>
<dbReference type="UniPathway" id="UPA00823">
    <property type="reaction ID" value="UER00788"/>
</dbReference>
<dbReference type="EMBL" id="JACGCM010002086">
    <property type="protein sequence ID" value="KAF6145021.1"/>
    <property type="molecule type" value="Genomic_DNA"/>
</dbReference>
<dbReference type="FunFam" id="3.40.190.80:FF:000002">
    <property type="entry name" value="Inositol-1-monophosphatase"/>
    <property type="match status" value="1"/>
</dbReference>
<dbReference type="InterPro" id="IPR000760">
    <property type="entry name" value="Inositol_monophosphatase-like"/>
</dbReference>
<feature type="binding site" evidence="9">
    <location>
        <position position="221"/>
    </location>
    <ligand>
        <name>Mg(2+)</name>
        <dbReference type="ChEBI" id="CHEBI:18420"/>
        <label>1</label>
        <note>catalytic</note>
    </ligand>
</feature>
<dbReference type="Gene3D" id="3.40.190.80">
    <property type="match status" value="1"/>
</dbReference>
<comment type="caution">
    <text evidence="11">The sequence shown here is derived from an EMBL/GenBank/DDBJ whole genome shotgun (WGS) entry which is preliminary data.</text>
</comment>